<reference evidence="1 2" key="1">
    <citation type="journal article" date="2018" name="Mol. Biol. Evol.">
        <title>Broad Genomic Sampling Reveals a Smut Pathogenic Ancestry of the Fungal Clade Ustilaginomycotina.</title>
        <authorList>
            <person name="Kijpornyongpan T."/>
            <person name="Mondo S.J."/>
            <person name="Barry K."/>
            <person name="Sandor L."/>
            <person name="Lee J."/>
            <person name="Lipzen A."/>
            <person name="Pangilinan J."/>
            <person name="LaButti K."/>
            <person name="Hainaut M."/>
            <person name="Henrissat B."/>
            <person name="Grigoriev I.V."/>
            <person name="Spatafora J.W."/>
            <person name="Aime M.C."/>
        </authorList>
    </citation>
    <scope>NUCLEOTIDE SEQUENCE [LARGE SCALE GENOMIC DNA]</scope>
    <source>
        <strain evidence="1 2">SA 807</strain>
    </source>
</reference>
<organism evidence="1 2">
    <name type="scientific">Violaceomyces palustris</name>
    <dbReference type="NCBI Taxonomy" id="1673888"/>
    <lineage>
        <taxon>Eukaryota</taxon>
        <taxon>Fungi</taxon>
        <taxon>Dikarya</taxon>
        <taxon>Basidiomycota</taxon>
        <taxon>Ustilaginomycotina</taxon>
        <taxon>Ustilaginomycetes</taxon>
        <taxon>Violaceomycetales</taxon>
        <taxon>Violaceomycetaceae</taxon>
        <taxon>Violaceomyces</taxon>
    </lineage>
</organism>
<dbReference type="Proteomes" id="UP000245626">
    <property type="component" value="Unassembled WGS sequence"/>
</dbReference>
<evidence type="ECO:0000313" key="2">
    <source>
        <dbReference type="Proteomes" id="UP000245626"/>
    </source>
</evidence>
<keyword evidence="2" id="KW-1185">Reference proteome</keyword>
<evidence type="ECO:0000313" key="1">
    <source>
        <dbReference type="EMBL" id="PWN47487.1"/>
    </source>
</evidence>
<proteinExistence type="predicted"/>
<sequence length="98" mass="11513">VSRRPGERYHHHFIAPTFRSGRSTLMVWAAITRDFKSPLYWVRLAPRRMERGQWVRAEGLNGQRYADQIIRGSLLQAIEALRDRERPYLSVEDNAPAH</sequence>
<feature type="non-terminal residue" evidence="1">
    <location>
        <position position="1"/>
    </location>
</feature>
<protein>
    <submittedName>
        <fullName evidence="1">Uncharacterized protein</fullName>
    </submittedName>
</protein>
<dbReference type="EMBL" id="KZ820418">
    <property type="protein sequence ID" value="PWN47487.1"/>
    <property type="molecule type" value="Genomic_DNA"/>
</dbReference>
<gene>
    <name evidence="1" type="ORF">IE53DRAFT_304819</name>
</gene>
<feature type="non-terminal residue" evidence="1">
    <location>
        <position position="98"/>
    </location>
</feature>
<accession>A0ACD0NNX5</accession>
<name>A0ACD0NNX5_9BASI</name>